<dbReference type="InterPro" id="IPR054491">
    <property type="entry name" value="MGH1-like_GH"/>
</dbReference>
<evidence type="ECO:0000313" key="3">
    <source>
        <dbReference type="EMBL" id="ATC65821.1"/>
    </source>
</evidence>
<dbReference type="Proteomes" id="UP000217265">
    <property type="component" value="Chromosome"/>
</dbReference>
<evidence type="ECO:0000256" key="1">
    <source>
        <dbReference type="SAM" id="SignalP"/>
    </source>
</evidence>
<reference evidence="3 4" key="1">
    <citation type="submission" date="2017-09" db="EMBL/GenBank/DDBJ databases">
        <title>Complete genome sequence of Verrucomicrobial strain HZ-65, isolated from freshwater.</title>
        <authorList>
            <person name="Choi A."/>
        </authorList>
    </citation>
    <scope>NUCLEOTIDE SEQUENCE [LARGE SCALE GENOMIC DNA]</scope>
    <source>
        <strain evidence="3 4">HZ-65</strain>
    </source>
</reference>
<dbReference type="AlphaFoldDB" id="A0A290QMH4"/>
<protein>
    <submittedName>
        <fullName evidence="3">Glycoside hydrolase</fullName>
    </submittedName>
</protein>
<dbReference type="PANTHER" id="PTHR23403:SF1">
    <property type="entry name" value="TREHALASE"/>
    <property type="match status" value="1"/>
</dbReference>
<evidence type="ECO:0000259" key="2">
    <source>
        <dbReference type="Pfam" id="PF22422"/>
    </source>
</evidence>
<evidence type="ECO:0000313" key="4">
    <source>
        <dbReference type="Proteomes" id="UP000217265"/>
    </source>
</evidence>
<dbReference type="GO" id="GO:0005993">
    <property type="term" value="P:trehalose catabolic process"/>
    <property type="evidence" value="ECO:0007669"/>
    <property type="project" value="TreeGrafter"/>
</dbReference>
<keyword evidence="1" id="KW-0732">Signal</keyword>
<dbReference type="EMBL" id="CP023344">
    <property type="protein sequence ID" value="ATC65821.1"/>
    <property type="molecule type" value="Genomic_DNA"/>
</dbReference>
<dbReference type="GO" id="GO:0004555">
    <property type="term" value="F:alpha,alpha-trehalase activity"/>
    <property type="evidence" value="ECO:0007669"/>
    <property type="project" value="InterPro"/>
</dbReference>
<feature type="domain" description="Mannosylglycerate hydrolase MGH1-like glycoside hydrolase" evidence="2">
    <location>
        <begin position="113"/>
        <end position="428"/>
    </location>
</feature>
<accession>A0A290QMH4</accession>
<gene>
    <name evidence="3" type="ORF">CMV30_18735</name>
</gene>
<sequence>MHTFPRCFGPLKWRMAAGLVVCLGSAEFLAGQMLSPAAPEAVSESFATSEGAILAAALLHEADQPSKAAWKPMLQYLAQLHGRSVRPAAGFFKYPYESIGPGYMGGRAFGHWDLTQARLDTVRAAPEHVRRQTLNELAGQQADGLIPGVVTFGVSGHPGAEVLTGTDEPTFKNFKGFPPFWVVAVDAYVEQTGDVALLRQALDAARKQIGWFEANRSVAGGGFYYLDVVKDIWESGVDEGVRFLNRPASPEACIDATAHLYLLYARTADWSRRLGEPDKEWQAKADTLRTFIQTELWDPETGFFYDRWSVRDPKNRHLSFEGMWPVVTGAATPEQARRVIEEHLLNPKEFFAPHPITTVAMSDSKFELRMWRGPVWNCMAYWAARGCARYDHAEGARKIMENALDATAAEFSRSGTLWEFYHPMIGSQSELKRKPSGRNEPCRDYVGHNPLFAMVQLWRESGGRSE</sequence>
<dbReference type="KEGG" id="vbh:CMV30_18735"/>
<dbReference type="InterPro" id="IPR012341">
    <property type="entry name" value="6hp_glycosidase-like_sf"/>
</dbReference>
<dbReference type="SUPFAM" id="SSF48208">
    <property type="entry name" value="Six-hairpin glycosidases"/>
    <property type="match status" value="1"/>
</dbReference>
<dbReference type="RefSeq" id="WP_096057450.1">
    <property type="nucleotide sequence ID" value="NZ_CP023344.1"/>
</dbReference>
<name>A0A290QMH4_9BACT</name>
<feature type="chain" id="PRO_5012493687" evidence="1">
    <location>
        <begin position="31"/>
        <end position="466"/>
    </location>
</feature>
<dbReference type="PANTHER" id="PTHR23403">
    <property type="entry name" value="TREHALASE"/>
    <property type="match status" value="1"/>
</dbReference>
<dbReference type="InterPro" id="IPR008928">
    <property type="entry name" value="6-hairpin_glycosidase_sf"/>
</dbReference>
<keyword evidence="3" id="KW-0378">Hydrolase</keyword>
<dbReference type="OrthoDB" id="9798687at2"/>
<organism evidence="3 4">
    <name type="scientific">Nibricoccus aquaticus</name>
    <dbReference type="NCBI Taxonomy" id="2576891"/>
    <lineage>
        <taxon>Bacteria</taxon>
        <taxon>Pseudomonadati</taxon>
        <taxon>Verrucomicrobiota</taxon>
        <taxon>Opitutia</taxon>
        <taxon>Opitutales</taxon>
        <taxon>Opitutaceae</taxon>
        <taxon>Nibricoccus</taxon>
    </lineage>
</organism>
<dbReference type="Pfam" id="PF22422">
    <property type="entry name" value="MGH1-like_GH"/>
    <property type="match status" value="1"/>
</dbReference>
<proteinExistence type="predicted"/>
<feature type="signal peptide" evidence="1">
    <location>
        <begin position="1"/>
        <end position="30"/>
    </location>
</feature>
<keyword evidence="4" id="KW-1185">Reference proteome</keyword>
<dbReference type="InterPro" id="IPR001661">
    <property type="entry name" value="Glyco_hydro_37"/>
</dbReference>
<dbReference type="Gene3D" id="1.50.10.10">
    <property type="match status" value="1"/>
</dbReference>